<evidence type="ECO:0000313" key="2">
    <source>
        <dbReference type="Proteomes" id="UP000637423"/>
    </source>
</evidence>
<protein>
    <recommendedName>
        <fullName evidence="3">CHAT domain-containing protein</fullName>
    </recommendedName>
</protein>
<evidence type="ECO:0008006" key="3">
    <source>
        <dbReference type="Google" id="ProtNLM"/>
    </source>
</evidence>
<accession>A0A916XDF3</accession>
<proteinExistence type="predicted"/>
<sequence length="374" mass="42139">MEIFLSPNGAEIKVCWRSSLPGAALTKPYSVNANALRKRCEAVRAELTALNDYVRANPKFDERRDPAWSQYSTIMRRLRNEGGMLRAALIEAGQPEDIAEVFDRRVRALPKDTEVTVHCSDQDVTIPLGFICENTSFTLKERPSRGDFDGFWINRLKLSIRLSGTDCATSEAIDRSAFRAIYALNRAEKESVLAELIESDLESERQQFESLTTIDQRDHYDWEDVRSECMKMTNAHAVFFVFAHCDGLSLQLGDSDTVDWARFRNMLRRRADDRSGLVIFNCCTSGIGEQGSSLLSAVTQPGFCGMIGTEAEVHNTGALRCGIRLMWNLCVNGKNLGDAFTDMQNSEDLFPVNLFYTCYAARDFRLNSPITFPV</sequence>
<evidence type="ECO:0000313" key="1">
    <source>
        <dbReference type="EMBL" id="GGC65453.1"/>
    </source>
</evidence>
<dbReference type="Proteomes" id="UP000637423">
    <property type="component" value="Unassembled WGS sequence"/>
</dbReference>
<reference evidence="1" key="1">
    <citation type="journal article" date="2014" name="Int. J. Syst. Evol. Microbiol.">
        <title>Complete genome sequence of Corynebacterium casei LMG S-19264T (=DSM 44701T), isolated from a smear-ripened cheese.</title>
        <authorList>
            <consortium name="US DOE Joint Genome Institute (JGI-PGF)"/>
            <person name="Walter F."/>
            <person name="Albersmeier A."/>
            <person name="Kalinowski J."/>
            <person name="Ruckert C."/>
        </authorList>
    </citation>
    <scope>NUCLEOTIDE SEQUENCE</scope>
    <source>
        <strain evidence="1">CGMCC 1.10998</strain>
    </source>
</reference>
<reference evidence="1" key="2">
    <citation type="submission" date="2020-09" db="EMBL/GenBank/DDBJ databases">
        <authorList>
            <person name="Sun Q."/>
            <person name="Zhou Y."/>
        </authorList>
    </citation>
    <scope>NUCLEOTIDE SEQUENCE</scope>
    <source>
        <strain evidence="1">CGMCC 1.10998</strain>
    </source>
</reference>
<dbReference type="AlphaFoldDB" id="A0A916XDF3"/>
<organism evidence="1 2">
    <name type="scientific">Undibacterium terreum</name>
    <dbReference type="NCBI Taxonomy" id="1224302"/>
    <lineage>
        <taxon>Bacteria</taxon>
        <taxon>Pseudomonadati</taxon>
        <taxon>Pseudomonadota</taxon>
        <taxon>Betaproteobacteria</taxon>
        <taxon>Burkholderiales</taxon>
        <taxon>Oxalobacteraceae</taxon>
        <taxon>Undibacterium</taxon>
    </lineage>
</organism>
<keyword evidence="2" id="KW-1185">Reference proteome</keyword>
<gene>
    <name evidence="1" type="ORF">GCM10011396_10560</name>
</gene>
<name>A0A916XDF3_9BURK</name>
<dbReference type="EMBL" id="BMED01000001">
    <property type="protein sequence ID" value="GGC65453.1"/>
    <property type="molecule type" value="Genomic_DNA"/>
</dbReference>
<comment type="caution">
    <text evidence="1">The sequence shown here is derived from an EMBL/GenBank/DDBJ whole genome shotgun (WGS) entry which is preliminary data.</text>
</comment>